<keyword evidence="1" id="KW-0472">Membrane</keyword>
<feature type="transmembrane region" description="Helical" evidence="1">
    <location>
        <begin position="40"/>
        <end position="62"/>
    </location>
</feature>
<accession>A0A4Q7V7U2</accession>
<evidence type="ECO:0000313" key="3">
    <source>
        <dbReference type="Proteomes" id="UP000291591"/>
    </source>
</evidence>
<dbReference type="AlphaFoldDB" id="A0A4Q7V7U2"/>
<sequence length="162" mass="16755">MTPQPSISRTRPRDLLAVGLAAVLVGNLVIRLFYSSIPSLPLAAGVVLGVLGIAELVGGYVLRGRIERRRGAPPVDPLLAARAVIVAKASAVAGSFVTGLWAGVLTYTLPLAGDVTAAAGDSVTAGIGLVCALLLVGAGLWLEYCCRTPDDPDTDDRPERLR</sequence>
<protein>
    <submittedName>
        <fullName evidence="2">Uncharacterized protein DUF3180</fullName>
    </submittedName>
</protein>
<keyword evidence="1" id="KW-1133">Transmembrane helix</keyword>
<dbReference type="RefSeq" id="WP_242623351.1">
    <property type="nucleotide sequence ID" value="NZ_SHKL01000001.1"/>
</dbReference>
<evidence type="ECO:0000313" key="2">
    <source>
        <dbReference type="EMBL" id="RZT88839.1"/>
    </source>
</evidence>
<feature type="transmembrane region" description="Helical" evidence="1">
    <location>
        <begin position="83"/>
        <end position="103"/>
    </location>
</feature>
<reference evidence="2 3" key="1">
    <citation type="submission" date="2019-02" db="EMBL/GenBank/DDBJ databases">
        <title>Sequencing the genomes of 1000 actinobacteria strains.</title>
        <authorList>
            <person name="Klenk H.-P."/>
        </authorList>
    </citation>
    <scope>NUCLEOTIDE SEQUENCE [LARGE SCALE GENOMIC DNA]</scope>
    <source>
        <strain evidence="2 3">DSM 45779</strain>
    </source>
</reference>
<evidence type="ECO:0000256" key="1">
    <source>
        <dbReference type="SAM" id="Phobius"/>
    </source>
</evidence>
<dbReference type="Pfam" id="PF11377">
    <property type="entry name" value="DUF3180"/>
    <property type="match status" value="1"/>
</dbReference>
<feature type="transmembrane region" description="Helical" evidence="1">
    <location>
        <begin position="15"/>
        <end position="34"/>
    </location>
</feature>
<organism evidence="2 3">
    <name type="scientific">Pseudonocardia sediminis</name>
    <dbReference type="NCBI Taxonomy" id="1397368"/>
    <lineage>
        <taxon>Bacteria</taxon>
        <taxon>Bacillati</taxon>
        <taxon>Actinomycetota</taxon>
        <taxon>Actinomycetes</taxon>
        <taxon>Pseudonocardiales</taxon>
        <taxon>Pseudonocardiaceae</taxon>
        <taxon>Pseudonocardia</taxon>
    </lineage>
</organism>
<keyword evidence="3" id="KW-1185">Reference proteome</keyword>
<comment type="caution">
    <text evidence="2">The sequence shown here is derived from an EMBL/GenBank/DDBJ whole genome shotgun (WGS) entry which is preliminary data.</text>
</comment>
<dbReference type="InterPro" id="IPR021517">
    <property type="entry name" value="DUF3180"/>
</dbReference>
<dbReference type="EMBL" id="SHKL01000001">
    <property type="protein sequence ID" value="RZT88839.1"/>
    <property type="molecule type" value="Genomic_DNA"/>
</dbReference>
<feature type="transmembrane region" description="Helical" evidence="1">
    <location>
        <begin position="123"/>
        <end position="142"/>
    </location>
</feature>
<proteinExistence type="predicted"/>
<gene>
    <name evidence="2" type="ORF">EV383_5791</name>
</gene>
<keyword evidence="1" id="KW-0812">Transmembrane</keyword>
<dbReference type="Proteomes" id="UP000291591">
    <property type="component" value="Unassembled WGS sequence"/>
</dbReference>
<name>A0A4Q7V7U2_PSEST</name>